<accession>A0A7S9SU84</accession>
<gene>
    <name evidence="1" type="ORF">NIOZUU157_00261</name>
</gene>
<sequence>MARVSVDWRSASKDNYNNFCKKHPLVNLSFDEWRNIVYQYNDAFKHYILETGEKVKIVGSIGEFSINKKKRRRVKDKDGKEFINLPIDWQKTKEKGKVIYNFNYHTEGYFFGWMWFKDSARFRNSELWYFKPSRLTSRLLSHYIKTDDKYQHIYNEWKK</sequence>
<organism evidence="1">
    <name type="scientific">Virus NIOZ-UU157</name>
    <dbReference type="NCBI Taxonomy" id="2763269"/>
    <lineage>
        <taxon>Viruses</taxon>
    </lineage>
</organism>
<evidence type="ECO:0000313" key="1">
    <source>
        <dbReference type="EMBL" id="QPI16370.1"/>
    </source>
</evidence>
<protein>
    <submittedName>
        <fullName evidence="1">Uncharacterized protein</fullName>
    </submittedName>
</protein>
<reference evidence="1" key="1">
    <citation type="submission" date="2020-08" db="EMBL/GenBank/DDBJ databases">
        <title>Bridging the membrane lipid divide: bacteria of the FCB group superphylum have the potential to synthesize archaeal ether lipids.</title>
        <authorList>
            <person name="Villanueva L."/>
            <person name="von Meijenfeldt F.A.B."/>
            <person name="Westbye A.B."/>
            <person name="Yadav S."/>
            <person name="Hopmans E.C."/>
            <person name="Dutilh B.E."/>
            <person name="Sinninghe Damste J.S."/>
        </authorList>
    </citation>
    <scope>NUCLEOTIDE SEQUENCE</scope>
    <source>
        <strain evidence="1">NIOZ-UU157</strain>
    </source>
</reference>
<name>A0A7S9SU84_9VIRU</name>
<dbReference type="EMBL" id="MW030560">
    <property type="protein sequence ID" value="QPI16370.1"/>
    <property type="molecule type" value="Genomic_DNA"/>
</dbReference>
<proteinExistence type="predicted"/>